<accession>A0A8J3EKL6</accession>
<dbReference type="InterPro" id="IPR003811">
    <property type="entry name" value="G3P_acylTferase_PlsY"/>
</dbReference>
<reference evidence="11" key="1">
    <citation type="journal article" date="2014" name="Int. J. Syst. Evol. Microbiol.">
        <title>Complete genome sequence of Corynebacterium casei LMG S-19264T (=DSM 44701T), isolated from a smear-ripened cheese.</title>
        <authorList>
            <consortium name="US DOE Joint Genome Institute (JGI-PGF)"/>
            <person name="Walter F."/>
            <person name="Albersmeier A."/>
            <person name="Kalinowski J."/>
            <person name="Ruckert C."/>
        </authorList>
    </citation>
    <scope>NUCLEOTIDE SEQUENCE</scope>
    <source>
        <strain evidence="11">CGMCC 1.12777</strain>
    </source>
</reference>
<keyword evidence="5 10" id="KW-1133">Transmembrane helix</keyword>
<evidence type="ECO:0000256" key="1">
    <source>
        <dbReference type="ARBA" id="ARBA00022475"/>
    </source>
</evidence>
<evidence type="ECO:0000256" key="2">
    <source>
        <dbReference type="ARBA" id="ARBA00022516"/>
    </source>
</evidence>
<keyword evidence="1 10" id="KW-1003">Cell membrane</keyword>
<comment type="subunit">
    <text evidence="10">Probably interacts with PlsX.</text>
</comment>
<feature type="transmembrane region" description="Helical" evidence="10">
    <location>
        <begin position="76"/>
        <end position="97"/>
    </location>
</feature>
<keyword evidence="6 10" id="KW-0443">Lipid metabolism</keyword>
<evidence type="ECO:0000313" key="12">
    <source>
        <dbReference type="Proteomes" id="UP000656813"/>
    </source>
</evidence>
<evidence type="ECO:0000256" key="4">
    <source>
        <dbReference type="ARBA" id="ARBA00022692"/>
    </source>
</evidence>
<evidence type="ECO:0000256" key="6">
    <source>
        <dbReference type="ARBA" id="ARBA00023098"/>
    </source>
</evidence>
<keyword evidence="7 10" id="KW-0472">Membrane</keyword>
<feature type="transmembrane region" description="Helical" evidence="10">
    <location>
        <begin position="149"/>
        <end position="165"/>
    </location>
</feature>
<protein>
    <recommendedName>
        <fullName evidence="10">Glycerol-3-phosphate acyltransferase</fullName>
    </recommendedName>
    <alternativeName>
        <fullName evidence="10">Acyl-PO4 G3P acyltransferase</fullName>
    </alternativeName>
    <alternativeName>
        <fullName evidence="10">Acyl-phosphate--glycerol-3-phosphate acyltransferase</fullName>
    </alternativeName>
    <alternativeName>
        <fullName evidence="10">G3P acyltransferase</fullName>
        <shortName evidence="10">GPAT</shortName>
        <ecNumber evidence="10">2.3.1.275</ecNumber>
    </alternativeName>
    <alternativeName>
        <fullName evidence="10">Lysophosphatidic acid synthase</fullName>
        <shortName evidence="10">LPA synthase</shortName>
    </alternativeName>
</protein>
<dbReference type="EC" id="2.3.1.275" evidence="10"/>
<name>A0A8J3EKL6_9BACL</name>
<feature type="transmembrane region" description="Helical" evidence="10">
    <location>
        <begin position="6"/>
        <end position="25"/>
    </location>
</feature>
<sequence length="211" mass="23413">MILLVILGEFLCGALMFSYWLGLIARKNLRMVGDGNPGASNLWKSAGYKYGIVGIVLDFLKGYFPLVLLVESHFVSGYLVIPTALAPILGHAFSPFLKFRGGKALAVTFGVWCALTKFEVGLVYAILLAVFLGITLIIKKGQSSSDWDSLQAILGMLLISVYLYFRHYPSEIRWIGLGNLMIMLYTNKGNLIHLFHRRIKENKKSDGGFSA</sequence>
<dbReference type="GO" id="GO:0008654">
    <property type="term" value="P:phospholipid biosynthetic process"/>
    <property type="evidence" value="ECO:0007669"/>
    <property type="project" value="UniProtKB-UniRule"/>
</dbReference>
<comment type="pathway">
    <text evidence="10">Lipid metabolism; phospholipid metabolism.</text>
</comment>
<dbReference type="HAMAP" id="MF_01043">
    <property type="entry name" value="PlsY"/>
    <property type="match status" value="1"/>
</dbReference>
<dbReference type="GO" id="GO:0043772">
    <property type="term" value="F:acyl-phosphate glycerol-3-phosphate acyltransferase activity"/>
    <property type="evidence" value="ECO:0007669"/>
    <property type="project" value="UniProtKB-UniRule"/>
</dbReference>
<evidence type="ECO:0000256" key="3">
    <source>
        <dbReference type="ARBA" id="ARBA00022679"/>
    </source>
</evidence>
<keyword evidence="9 10" id="KW-1208">Phospholipid metabolism</keyword>
<evidence type="ECO:0000256" key="10">
    <source>
        <dbReference type="HAMAP-Rule" id="MF_01043"/>
    </source>
</evidence>
<evidence type="ECO:0000256" key="5">
    <source>
        <dbReference type="ARBA" id="ARBA00022989"/>
    </source>
</evidence>
<comment type="similarity">
    <text evidence="10">Belongs to the PlsY family.</text>
</comment>
<reference evidence="11" key="2">
    <citation type="submission" date="2020-09" db="EMBL/GenBank/DDBJ databases">
        <authorList>
            <person name="Sun Q."/>
            <person name="Zhou Y."/>
        </authorList>
    </citation>
    <scope>NUCLEOTIDE SEQUENCE</scope>
    <source>
        <strain evidence="11">CGMCC 1.12777</strain>
    </source>
</reference>
<evidence type="ECO:0000256" key="8">
    <source>
        <dbReference type="ARBA" id="ARBA00023209"/>
    </source>
</evidence>
<gene>
    <name evidence="11" type="primary">plsY1</name>
    <name evidence="10" type="synonym">plsY</name>
    <name evidence="11" type="ORF">GCM10007096_09940</name>
</gene>
<keyword evidence="4 10" id="KW-0812">Transmembrane</keyword>
<keyword evidence="11" id="KW-0012">Acyltransferase</keyword>
<keyword evidence="2 10" id="KW-0444">Lipid biosynthesis</keyword>
<keyword evidence="12" id="KW-1185">Reference proteome</keyword>
<evidence type="ECO:0000256" key="9">
    <source>
        <dbReference type="ARBA" id="ARBA00023264"/>
    </source>
</evidence>
<comment type="caution">
    <text evidence="11">The sequence shown here is derived from an EMBL/GenBank/DDBJ whole genome shotgun (WGS) entry which is preliminary data.</text>
</comment>
<keyword evidence="8 10" id="KW-0594">Phospholipid biosynthesis</keyword>
<feature type="transmembrane region" description="Helical" evidence="10">
    <location>
        <begin position="109"/>
        <end position="137"/>
    </location>
</feature>
<comment type="catalytic activity">
    <reaction evidence="10">
        <text>an acyl phosphate + sn-glycerol 3-phosphate = a 1-acyl-sn-glycero-3-phosphate + phosphate</text>
        <dbReference type="Rhea" id="RHEA:34075"/>
        <dbReference type="ChEBI" id="CHEBI:43474"/>
        <dbReference type="ChEBI" id="CHEBI:57597"/>
        <dbReference type="ChEBI" id="CHEBI:57970"/>
        <dbReference type="ChEBI" id="CHEBI:59918"/>
        <dbReference type="EC" id="2.3.1.275"/>
    </reaction>
</comment>
<dbReference type="PANTHER" id="PTHR30309:SF1">
    <property type="entry name" value="GLYCEROL-3-PHOSPHATE ACYLTRANSFERASE 1"/>
    <property type="match status" value="1"/>
</dbReference>
<dbReference type="GO" id="GO:0005886">
    <property type="term" value="C:plasma membrane"/>
    <property type="evidence" value="ECO:0007669"/>
    <property type="project" value="UniProtKB-SubCell"/>
</dbReference>
<dbReference type="RefSeq" id="WP_188496295.1">
    <property type="nucleotide sequence ID" value="NZ_BMFV01000005.1"/>
</dbReference>
<comment type="function">
    <text evidence="10">Catalyzes the transfer of an acyl group from acyl-phosphate (acyl-PO(4)) to glycerol-3-phosphate (G3P) to form lysophosphatidic acid (LPA). This enzyme utilizes acyl-phosphate as fatty acyl donor, but not acyl-CoA or acyl-ACP.</text>
</comment>
<dbReference type="Proteomes" id="UP000656813">
    <property type="component" value="Unassembled WGS sequence"/>
</dbReference>
<dbReference type="SMART" id="SM01207">
    <property type="entry name" value="G3P_acyltransf"/>
    <property type="match status" value="1"/>
</dbReference>
<dbReference type="Pfam" id="PF02660">
    <property type="entry name" value="G3P_acyltransf"/>
    <property type="match status" value="1"/>
</dbReference>
<comment type="subcellular location">
    <subcellularLocation>
        <location evidence="10">Cell membrane</location>
        <topology evidence="10">Multi-pass membrane protein</topology>
    </subcellularLocation>
</comment>
<evidence type="ECO:0000256" key="7">
    <source>
        <dbReference type="ARBA" id="ARBA00023136"/>
    </source>
</evidence>
<dbReference type="AlphaFoldDB" id="A0A8J3EKL6"/>
<dbReference type="PANTHER" id="PTHR30309">
    <property type="entry name" value="INNER MEMBRANE PROTEIN YGIH"/>
    <property type="match status" value="1"/>
</dbReference>
<dbReference type="EMBL" id="BMFV01000005">
    <property type="protein sequence ID" value="GGH77683.1"/>
    <property type="molecule type" value="Genomic_DNA"/>
</dbReference>
<organism evidence="11 12">
    <name type="scientific">Pullulanibacillus pueri</name>
    <dbReference type="NCBI Taxonomy" id="1437324"/>
    <lineage>
        <taxon>Bacteria</taxon>
        <taxon>Bacillati</taxon>
        <taxon>Bacillota</taxon>
        <taxon>Bacilli</taxon>
        <taxon>Bacillales</taxon>
        <taxon>Sporolactobacillaceae</taxon>
        <taxon>Pullulanibacillus</taxon>
    </lineage>
</organism>
<dbReference type="UniPathway" id="UPA00085"/>
<evidence type="ECO:0000313" key="11">
    <source>
        <dbReference type="EMBL" id="GGH77683.1"/>
    </source>
</evidence>
<proteinExistence type="inferred from homology"/>
<keyword evidence="3 10" id="KW-0808">Transferase</keyword>